<name>A0A0A9CBS0_ARUDO</name>
<dbReference type="AlphaFoldDB" id="A0A0A9CBS0"/>
<feature type="region of interest" description="Disordered" evidence="1">
    <location>
        <begin position="1"/>
        <end position="23"/>
    </location>
</feature>
<evidence type="ECO:0000256" key="1">
    <source>
        <dbReference type="SAM" id="MobiDB-lite"/>
    </source>
</evidence>
<reference evidence="2" key="2">
    <citation type="journal article" date="2015" name="Data Brief">
        <title>Shoot transcriptome of the giant reed, Arundo donax.</title>
        <authorList>
            <person name="Barrero R.A."/>
            <person name="Guerrero F.D."/>
            <person name="Moolhuijzen P."/>
            <person name="Goolsby J.A."/>
            <person name="Tidwell J."/>
            <person name="Bellgard S.E."/>
            <person name="Bellgard M.I."/>
        </authorList>
    </citation>
    <scope>NUCLEOTIDE SEQUENCE</scope>
    <source>
        <tissue evidence="2">Shoot tissue taken approximately 20 cm above the soil surface</tissue>
    </source>
</reference>
<reference evidence="2" key="1">
    <citation type="submission" date="2014-09" db="EMBL/GenBank/DDBJ databases">
        <authorList>
            <person name="Magalhaes I.L.F."/>
            <person name="Oliveira U."/>
            <person name="Santos F.R."/>
            <person name="Vidigal T.H.D.A."/>
            <person name="Brescovit A.D."/>
            <person name="Santos A.J."/>
        </authorList>
    </citation>
    <scope>NUCLEOTIDE SEQUENCE</scope>
    <source>
        <tissue evidence="2">Shoot tissue taken approximately 20 cm above the soil surface</tissue>
    </source>
</reference>
<proteinExistence type="predicted"/>
<accession>A0A0A9CBS0</accession>
<dbReference type="EMBL" id="GBRH01224884">
    <property type="protein sequence ID" value="JAD73011.1"/>
    <property type="molecule type" value="Transcribed_RNA"/>
</dbReference>
<evidence type="ECO:0000313" key="2">
    <source>
        <dbReference type="EMBL" id="JAD73011.1"/>
    </source>
</evidence>
<sequence length="23" mass="2601">MRMCPPQERSPRLLLLGGTSKMV</sequence>
<organism evidence="2">
    <name type="scientific">Arundo donax</name>
    <name type="common">Giant reed</name>
    <name type="synonym">Donax arundinaceus</name>
    <dbReference type="NCBI Taxonomy" id="35708"/>
    <lineage>
        <taxon>Eukaryota</taxon>
        <taxon>Viridiplantae</taxon>
        <taxon>Streptophyta</taxon>
        <taxon>Embryophyta</taxon>
        <taxon>Tracheophyta</taxon>
        <taxon>Spermatophyta</taxon>
        <taxon>Magnoliopsida</taxon>
        <taxon>Liliopsida</taxon>
        <taxon>Poales</taxon>
        <taxon>Poaceae</taxon>
        <taxon>PACMAD clade</taxon>
        <taxon>Arundinoideae</taxon>
        <taxon>Arundineae</taxon>
        <taxon>Arundo</taxon>
    </lineage>
</organism>
<protein>
    <submittedName>
        <fullName evidence="2">Uncharacterized protein</fullName>
    </submittedName>
</protein>